<proteinExistence type="predicted"/>
<evidence type="ECO:0000256" key="1">
    <source>
        <dbReference type="SAM" id="MobiDB-lite"/>
    </source>
</evidence>
<gene>
    <name evidence="2" type="ORF">BO78DRAFT_137467</name>
</gene>
<dbReference type="Proteomes" id="UP000248423">
    <property type="component" value="Unassembled WGS sequence"/>
</dbReference>
<feature type="region of interest" description="Disordered" evidence="1">
    <location>
        <begin position="37"/>
        <end position="150"/>
    </location>
</feature>
<name>A0A319E6Y7_ASPSB</name>
<sequence length="180" mass="18456">MGQGTPQPVIPPSSLIPTTQQGIRALIQSTGDCAMSSFVRPLPSSSPSGWKSGRRPGPRTSRPGPIGRFLTKENAAHPGVPAQMTLQSHPRGADLSSLRVRLQPMGGIRPGQPGCSVGGASAPERPVTPTPPPGNSLSPPRRSKPESSLKPVLCTATTAAALAVAIGSARSLLFPPGLID</sequence>
<dbReference type="EMBL" id="KZ826354">
    <property type="protein sequence ID" value="PYI05877.1"/>
    <property type="molecule type" value="Genomic_DNA"/>
</dbReference>
<organism evidence="2 3">
    <name type="scientific">Aspergillus sclerotiicarbonarius (strain CBS 121057 / IBT 28362)</name>
    <dbReference type="NCBI Taxonomy" id="1448318"/>
    <lineage>
        <taxon>Eukaryota</taxon>
        <taxon>Fungi</taxon>
        <taxon>Dikarya</taxon>
        <taxon>Ascomycota</taxon>
        <taxon>Pezizomycotina</taxon>
        <taxon>Eurotiomycetes</taxon>
        <taxon>Eurotiomycetidae</taxon>
        <taxon>Eurotiales</taxon>
        <taxon>Aspergillaceae</taxon>
        <taxon>Aspergillus</taxon>
        <taxon>Aspergillus subgen. Circumdati</taxon>
    </lineage>
</organism>
<accession>A0A319E6Y7</accession>
<keyword evidence="3" id="KW-1185">Reference proteome</keyword>
<dbReference type="VEuPathDB" id="FungiDB:BO78DRAFT_137467"/>
<reference evidence="2 3" key="1">
    <citation type="submission" date="2018-02" db="EMBL/GenBank/DDBJ databases">
        <title>The genomes of Aspergillus section Nigri reveals drivers in fungal speciation.</title>
        <authorList>
            <consortium name="DOE Joint Genome Institute"/>
            <person name="Vesth T.C."/>
            <person name="Nybo J."/>
            <person name="Theobald S."/>
            <person name="Brandl J."/>
            <person name="Frisvad J.C."/>
            <person name="Nielsen K.F."/>
            <person name="Lyhne E.K."/>
            <person name="Kogle M.E."/>
            <person name="Kuo A."/>
            <person name="Riley R."/>
            <person name="Clum A."/>
            <person name="Nolan M."/>
            <person name="Lipzen A."/>
            <person name="Salamov A."/>
            <person name="Henrissat B."/>
            <person name="Wiebenga A."/>
            <person name="De vries R.P."/>
            <person name="Grigoriev I.V."/>
            <person name="Mortensen U.H."/>
            <person name="Andersen M.R."/>
            <person name="Baker S.E."/>
        </authorList>
    </citation>
    <scope>NUCLEOTIDE SEQUENCE [LARGE SCALE GENOMIC DNA]</scope>
    <source>
        <strain evidence="2 3">CBS 121057</strain>
    </source>
</reference>
<evidence type="ECO:0000313" key="3">
    <source>
        <dbReference type="Proteomes" id="UP000248423"/>
    </source>
</evidence>
<dbReference type="AlphaFoldDB" id="A0A319E6Y7"/>
<protein>
    <submittedName>
        <fullName evidence="2">Uncharacterized protein</fullName>
    </submittedName>
</protein>
<evidence type="ECO:0000313" key="2">
    <source>
        <dbReference type="EMBL" id="PYI05877.1"/>
    </source>
</evidence>
<feature type="compositionally biased region" description="Low complexity" evidence="1">
    <location>
        <begin position="58"/>
        <end position="68"/>
    </location>
</feature>